<dbReference type="Proteomes" id="UP001642409">
    <property type="component" value="Unassembled WGS sequence"/>
</dbReference>
<evidence type="ECO:0000313" key="4">
    <source>
        <dbReference type="EMBL" id="CAL6102682.1"/>
    </source>
</evidence>
<protein>
    <submittedName>
        <fullName evidence="1">Uncharacterized protein</fullName>
    </submittedName>
</protein>
<reference evidence="1" key="1">
    <citation type="submission" date="2023-06" db="EMBL/GenBank/DDBJ databases">
        <authorList>
            <person name="Kurt Z."/>
        </authorList>
    </citation>
    <scope>NUCLEOTIDE SEQUENCE</scope>
</reference>
<dbReference type="EMBL" id="CAXDID020000402">
    <property type="protein sequence ID" value="CAL6087621.1"/>
    <property type="molecule type" value="Genomic_DNA"/>
</dbReference>
<evidence type="ECO:0000313" key="2">
    <source>
        <dbReference type="EMBL" id="CAI9934419.1"/>
    </source>
</evidence>
<name>A0AA86NTN8_9EUKA</name>
<gene>
    <name evidence="1" type="ORF">HINF_LOCUS12320</name>
    <name evidence="2" type="ORF">HINF_LOCUS22064</name>
    <name evidence="3" type="ORF">HINF_LOCUS63733</name>
    <name evidence="4" type="ORF">HINF_LOCUS71781</name>
</gene>
<evidence type="ECO:0000313" key="1">
    <source>
        <dbReference type="EMBL" id="CAI9924675.1"/>
    </source>
</evidence>
<dbReference type="AlphaFoldDB" id="A0AA86NTN8"/>
<sequence length="293" mass="34230">MLANLEQQLTQFNFDTGSIPDFFDSLVIPKVETAKPNFSNELSVLKRKANERSSLLQQMSNLKDLSTEFNKKTAQLSQYVSNDDPYQTFIQNKQAPEFRADEINEQFVKFMNARMSVMDEEESVSFQKYVAKTFQYFYETLFSEQFTHELGVVHYSKAPFEQDRQKPTVAYQLALSAFIGHLSQQGAGVNADRQLQAFEKFVEVFNERIDDQEYLDQEFEGELLEIEDVLLLEDNQHVRYQLMRVLFEIFCAQYEYRMEKAGERNEDGAVIILGEYCAIGEEQLPEEVAMVWY</sequence>
<organism evidence="1">
    <name type="scientific">Hexamita inflata</name>
    <dbReference type="NCBI Taxonomy" id="28002"/>
    <lineage>
        <taxon>Eukaryota</taxon>
        <taxon>Metamonada</taxon>
        <taxon>Diplomonadida</taxon>
        <taxon>Hexamitidae</taxon>
        <taxon>Hexamitinae</taxon>
        <taxon>Hexamita</taxon>
    </lineage>
</organism>
<evidence type="ECO:0000313" key="3">
    <source>
        <dbReference type="EMBL" id="CAL6087621.1"/>
    </source>
</evidence>
<dbReference type="EMBL" id="CAXDID020000558">
    <property type="protein sequence ID" value="CAL6102682.1"/>
    <property type="molecule type" value="Genomic_DNA"/>
</dbReference>
<proteinExistence type="predicted"/>
<evidence type="ECO:0000313" key="5">
    <source>
        <dbReference type="Proteomes" id="UP001642409"/>
    </source>
</evidence>
<dbReference type="EMBL" id="CATOUU010000569">
    <property type="protein sequence ID" value="CAI9934419.1"/>
    <property type="molecule type" value="Genomic_DNA"/>
</dbReference>
<dbReference type="EMBL" id="CATOUU010000320">
    <property type="protein sequence ID" value="CAI9924675.1"/>
    <property type="molecule type" value="Genomic_DNA"/>
</dbReference>
<accession>A0AA86NTN8</accession>
<comment type="caution">
    <text evidence="1">The sequence shown here is derived from an EMBL/GenBank/DDBJ whole genome shotgun (WGS) entry which is preliminary data.</text>
</comment>
<reference evidence="3 5" key="2">
    <citation type="submission" date="2024-07" db="EMBL/GenBank/DDBJ databases">
        <authorList>
            <person name="Akdeniz Z."/>
        </authorList>
    </citation>
    <scope>NUCLEOTIDE SEQUENCE [LARGE SCALE GENOMIC DNA]</scope>
</reference>
<keyword evidence="5" id="KW-1185">Reference proteome</keyword>